<evidence type="ECO:0000313" key="2">
    <source>
        <dbReference type="EMBL" id="KAK3307747.1"/>
    </source>
</evidence>
<dbReference type="EMBL" id="JAUDZG010000002">
    <property type="protein sequence ID" value="KAK3307747.1"/>
    <property type="molecule type" value="Genomic_DNA"/>
</dbReference>
<organism evidence="2 3">
    <name type="scientific">Chaetomium strumarium</name>
    <dbReference type="NCBI Taxonomy" id="1170767"/>
    <lineage>
        <taxon>Eukaryota</taxon>
        <taxon>Fungi</taxon>
        <taxon>Dikarya</taxon>
        <taxon>Ascomycota</taxon>
        <taxon>Pezizomycotina</taxon>
        <taxon>Sordariomycetes</taxon>
        <taxon>Sordariomycetidae</taxon>
        <taxon>Sordariales</taxon>
        <taxon>Chaetomiaceae</taxon>
        <taxon>Chaetomium</taxon>
    </lineage>
</organism>
<keyword evidence="3" id="KW-1185">Reference proteome</keyword>
<protein>
    <submittedName>
        <fullName evidence="2">Uncharacterized protein</fullName>
    </submittedName>
</protein>
<comment type="caution">
    <text evidence="2">The sequence shown here is derived from an EMBL/GenBank/DDBJ whole genome shotgun (WGS) entry which is preliminary data.</text>
</comment>
<feature type="region of interest" description="Disordered" evidence="1">
    <location>
        <begin position="437"/>
        <end position="461"/>
    </location>
</feature>
<evidence type="ECO:0000313" key="3">
    <source>
        <dbReference type="Proteomes" id="UP001273166"/>
    </source>
</evidence>
<dbReference type="RefSeq" id="XP_062723527.1">
    <property type="nucleotide sequence ID" value="XM_062870664.1"/>
</dbReference>
<reference evidence="2" key="1">
    <citation type="journal article" date="2023" name="Mol. Phylogenet. Evol.">
        <title>Genome-scale phylogeny and comparative genomics of the fungal order Sordariales.</title>
        <authorList>
            <person name="Hensen N."/>
            <person name="Bonometti L."/>
            <person name="Westerberg I."/>
            <person name="Brannstrom I.O."/>
            <person name="Guillou S."/>
            <person name="Cros-Aarteil S."/>
            <person name="Calhoun S."/>
            <person name="Haridas S."/>
            <person name="Kuo A."/>
            <person name="Mondo S."/>
            <person name="Pangilinan J."/>
            <person name="Riley R."/>
            <person name="LaButti K."/>
            <person name="Andreopoulos B."/>
            <person name="Lipzen A."/>
            <person name="Chen C."/>
            <person name="Yan M."/>
            <person name="Daum C."/>
            <person name="Ng V."/>
            <person name="Clum A."/>
            <person name="Steindorff A."/>
            <person name="Ohm R.A."/>
            <person name="Martin F."/>
            <person name="Silar P."/>
            <person name="Natvig D.O."/>
            <person name="Lalanne C."/>
            <person name="Gautier V."/>
            <person name="Ament-Velasquez S.L."/>
            <person name="Kruys A."/>
            <person name="Hutchinson M.I."/>
            <person name="Powell A.J."/>
            <person name="Barry K."/>
            <person name="Miller A.N."/>
            <person name="Grigoriev I.V."/>
            <person name="Debuchy R."/>
            <person name="Gladieux P."/>
            <person name="Hiltunen Thoren M."/>
            <person name="Johannesson H."/>
        </authorList>
    </citation>
    <scope>NUCLEOTIDE SEQUENCE</scope>
    <source>
        <strain evidence="2">CBS 333.67</strain>
    </source>
</reference>
<name>A0AAJ0GX29_9PEZI</name>
<dbReference type="Proteomes" id="UP001273166">
    <property type="component" value="Unassembled WGS sequence"/>
</dbReference>
<sequence length="461" mass="52486">MLAWRRGMPHPNIFHGILLSYRDIYAEAAALLYSANRFVLHYTIPGSLDSLHALTTPALSSLTAFKLVLNQASCHLRTPTTPAPEWDDDDPLMAAQALLCGWRAAVHHLSSYIGPGRLELSLVCDIDPQYKGAVDLANSVLEPLRLLPPLRSCHIRLCKTRDPRLLRLAEDAALQDCGIARPYRKPTSKRAVLITLPRELRLRILEFTDLVTPSKEVWWSRQHYKYAWADIGALGYCLDDMRSCHFLECWAGLSIGCFCRRRHAAFSSTCTCWVPPGPDLFLVCHTLCQDAQLVFSSNHFIVFDLNVFPSWDLRDRIEDKNTEILTNHYPYGRLAASHFLRDVIPARCIAHLRFLELLFPPYLPPTWPQPDHPAMQDWLETVGWLRDMINGPGLTLRLVGSEVGIMRPEEPYTDTITAEKRALKRSVERRVMGDRYDSLHANGTQEPAKSLWQHVEDARPP</sequence>
<accession>A0AAJ0GX29</accession>
<reference evidence="2" key="2">
    <citation type="submission" date="2023-06" db="EMBL/GenBank/DDBJ databases">
        <authorList>
            <consortium name="Lawrence Berkeley National Laboratory"/>
            <person name="Mondo S.J."/>
            <person name="Hensen N."/>
            <person name="Bonometti L."/>
            <person name="Westerberg I."/>
            <person name="Brannstrom I.O."/>
            <person name="Guillou S."/>
            <person name="Cros-Aarteil S."/>
            <person name="Calhoun S."/>
            <person name="Haridas S."/>
            <person name="Kuo A."/>
            <person name="Pangilinan J."/>
            <person name="Riley R."/>
            <person name="Labutti K."/>
            <person name="Andreopoulos B."/>
            <person name="Lipzen A."/>
            <person name="Chen C."/>
            <person name="Yanf M."/>
            <person name="Daum C."/>
            <person name="Ng V."/>
            <person name="Clum A."/>
            <person name="Steindorff A."/>
            <person name="Ohm R."/>
            <person name="Martin F."/>
            <person name="Silar P."/>
            <person name="Natvig D."/>
            <person name="Lalanne C."/>
            <person name="Gautier V."/>
            <person name="Ament-Velasquez S.L."/>
            <person name="Kruys A."/>
            <person name="Hutchinson M.I."/>
            <person name="Powell A.J."/>
            <person name="Barry K."/>
            <person name="Miller A.N."/>
            <person name="Grigoriev I.V."/>
            <person name="Debuchy R."/>
            <person name="Gladieux P."/>
            <person name="Thoren M.H."/>
            <person name="Johannesson H."/>
        </authorList>
    </citation>
    <scope>NUCLEOTIDE SEQUENCE</scope>
    <source>
        <strain evidence="2">CBS 333.67</strain>
    </source>
</reference>
<evidence type="ECO:0000256" key="1">
    <source>
        <dbReference type="SAM" id="MobiDB-lite"/>
    </source>
</evidence>
<gene>
    <name evidence="2" type="ORF">B0T15DRAFT_565235</name>
</gene>
<dbReference type="GeneID" id="87889493"/>
<proteinExistence type="predicted"/>
<dbReference type="AlphaFoldDB" id="A0AAJ0GX29"/>